<dbReference type="AlphaFoldDB" id="A0A2K9N901"/>
<sequence length="230" mass="25370">MKRFYREVETIAADGGFTLTLDGKPVRTPAKLPLVVPTQALAEAIAAEWAVQGEEVKPATMPLTQLASTSIDGVRGRLEAVAEASAVYGESELVCYRADEPAELVERQATLWNPLLDWAARRYDAHLLIATGIIHKPQPAGALKALRAAVDQLDEWHLTALQNTIGITGSLLVSLALIDRHITAEQAFDLAQLDENYQIEKWGEDWEAADRRAVQRADLAHTVRFLDLLR</sequence>
<evidence type="ECO:0000256" key="3">
    <source>
        <dbReference type="ARBA" id="ARBA00023186"/>
    </source>
</evidence>
<dbReference type="SUPFAM" id="SSF160909">
    <property type="entry name" value="ATP12-like"/>
    <property type="match status" value="1"/>
</dbReference>
<dbReference type="InterPro" id="IPR023335">
    <property type="entry name" value="ATP12_ortho_dom_sf"/>
</dbReference>
<keyword evidence="5" id="KW-1185">Reference proteome</keyword>
<dbReference type="KEGG" id="ncb:C0V82_04475"/>
<organism evidence="4 5">
    <name type="scientific">Niveispirillum cyanobacteriorum</name>
    <dbReference type="NCBI Taxonomy" id="1612173"/>
    <lineage>
        <taxon>Bacteria</taxon>
        <taxon>Pseudomonadati</taxon>
        <taxon>Pseudomonadota</taxon>
        <taxon>Alphaproteobacteria</taxon>
        <taxon>Rhodospirillales</taxon>
        <taxon>Azospirillaceae</taxon>
        <taxon>Niveispirillum</taxon>
    </lineage>
</organism>
<reference evidence="4 5" key="1">
    <citation type="submission" date="2017-12" db="EMBL/GenBank/DDBJ databases">
        <title>Genomes of bacteria within cyanobacterial aggregates.</title>
        <authorList>
            <person name="Cai H."/>
        </authorList>
    </citation>
    <scope>NUCLEOTIDE SEQUENCE [LARGE SCALE GENOMIC DNA]</scope>
    <source>
        <strain evidence="4 5">TH16</strain>
    </source>
</reference>
<dbReference type="OrthoDB" id="9797825at2"/>
<evidence type="ECO:0000256" key="1">
    <source>
        <dbReference type="ARBA" id="ARBA00008231"/>
    </source>
</evidence>
<keyword evidence="3" id="KW-0143">Chaperone</keyword>
<comment type="similarity">
    <text evidence="1">Belongs to the ATP12 family.</text>
</comment>
<evidence type="ECO:0000313" key="4">
    <source>
        <dbReference type="EMBL" id="AUN29564.1"/>
    </source>
</evidence>
<dbReference type="Gene3D" id="1.10.3580.10">
    <property type="entry name" value="ATP12 ATPase"/>
    <property type="match status" value="1"/>
</dbReference>
<protein>
    <submittedName>
        <fullName evidence="4">ATPase</fullName>
    </submittedName>
</protein>
<dbReference type="GO" id="GO:0043461">
    <property type="term" value="P:proton-transporting ATP synthase complex assembly"/>
    <property type="evidence" value="ECO:0007669"/>
    <property type="project" value="InterPro"/>
</dbReference>
<dbReference type="PANTHER" id="PTHR21013:SF10">
    <property type="entry name" value="ATP SYNTHASE MITOCHONDRIAL F1 COMPLEX ASSEMBLY FACTOR 2"/>
    <property type="match status" value="1"/>
</dbReference>
<dbReference type="InterPro" id="IPR011419">
    <property type="entry name" value="ATP12_ATP_synth-F1-assembly"/>
</dbReference>
<name>A0A2K9N901_9PROT</name>
<dbReference type="Proteomes" id="UP000234752">
    <property type="component" value="Chromosome eg_1"/>
</dbReference>
<evidence type="ECO:0000256" key="2">
    <source>
        <dbReference type="ARBA" id="ARBA00022946"/>
    </source>
</evidence>
<dbReference type="EMBL" id="CP025611">
    <property type="protein sequence ID" value="AUN29564.1"/>
    <property type="molecule type" value="Genomic_DNA"/>
</dbReference>
<evidence type="ECO:0000313" key="5">
    <source>
        <dbReference type="Proteomes" id="UP000234752"/>
    </source>
</evidence>
<dbReference type="Pfam" id="PF07542">
    <property type="entry name" value="ATP12"/>
    <property type="match status" value="1"/>
</dbReference>
<dbReference type="InterPro" id="IPR042272">
    <property type="entry name" value="ATP12_ATP_synth-F1-assembly_N"/>
</dbReference>
<proteinExistence type="inferred from homology"/>
<dbReference type="RefSeq" id="WP_102111289.1">
    <property type="nucleotide sequence ID" value="NZ_BMGN01000003.1"/>
</dbReference>
<dbReference type="PANTHER" id="PTHR21013">
    <property type="entry name" value="ATP SYNTHASE MITOCHONDRIAL F1 COMPLEX ASSEMBLY FACTOR 2/ATP12 PROTEIN, MITOCHONDRIAL PRECURSOR"/>
    <property type="match status" value="1"/>
</dbReference>
<gene>
    <name evidence="4" type="ORF">C0V82_04475</name>
</gene>
<dbReference type="Gene3D" id="3.30.2180.10">
    <property type="entry name" value="ATP12-like"/>
    <property type="match status" value="1"/>
</dbReference>
<accession>A0A2K9N901</accession>
<keyword evidence="2" id="KW-0809">Transit peptide</keyword>